<evidence type="ECO:0008006" key="4">
    <source>
        <dbReference type="Google" id="ProtNLM"/>
    </source>
</evidence>
<dbReference type="Proteomes" id="UP000538929">
    <property type="component" value="Unassembled WGS sequence"/>
</dbReference>
<protein>
    <recommendedName>
        <fullName evidence="4">S-methyl-5-thioribose-1-phosphate isomerase</fullName>
    </recommendedName>
</protein>
<proteinExistence type="inferred from homology"/>
<evidence type="ECO:0000313" key="3">
    <source>
        <dbReference type="Proteomes" id="UP000538929"/>
    </source>
</evidence>
<comment type="caution">
    <text evidence="2">The sequence shown here is derived from an EMBL/GenBank/DDBJ whole genome shotgun (WGS) entry which is preliminary data.</text>
</comment>
<evidence type="ECO:0000256" key="1">
    <source>
        <dbReference type="RuleBase" id="RU003814"/>
    </source>
</evidence>
<organism evidence="2 3">
    <name type="scientific">Streptomyces alkaliphilus</name>
    <dbReference type="NCBI Taxonomy" id="1472722"/>
    <lineage>
        <taxon>Bacteria</taxon>
        <taxon>Bacillati</taxon>
        <taxon>Actinomycetota</taxon>
        <taxon>Actinomycetes</taxon>
        <taxon>Kitasatosporales</taxon>
        <taxon>Streptomycetaceae</taxon>
        <taxon>Streptomyces</taxon>
    </lineage>
</organism>
<dbReference type="Pfam" id="PF01008">
    <property type="entry name" value="IF-2B"/>
    <property type="match status" value="1"/>
</dbReference>
<reference evidence="3" key="1">
    <citation type="submission" date="2019-10" db="EMBL/GenBank/DDBJ databases">
        <title>Streptomyces sp. nov., a novel actinobacterium isolated from alkaline environment.</title>
        <authorList>
            <person name="Golinska P."/>
        </authorList>
    </citation>
    <scope>NUCLEOTIDE SEQUENCE [LARGE SCALE GENOMIC DNA]</scope>
    <source>
        <strain evidence="3">DSM 42118</strain>
    </source>
</reference>
<dbReference type="InterPro" id="IPR000649">
    <property type="entry name" value="IF-2B-related"/>
</dbReference>
<accession>A0A7W3TFW0</accession>
<name>A0A7W3TFW0_9ACTN</name>
<dbReference type="InterPro" id="IPR037171">
    <property type="entry name" value="NagB/RpiA_transferase-like"/>
</dbReference>
<dbReference type="SUPFAM" id="SSF100950">
    <property type="entry name" value="NagB/RpiA/CoA transferase-like"/>
    <property type="match status" value="1"/>
</dbReference>
<dbReference type="AlphaFoldDB" id="A0A7W3TFW0"/>
<dbReference type="Gene3D" id="3.40.50.10470">
    <property type="entry name" value="Translation initiation factor eif-2b, domain 2"/>
    <property type="match status" value="1"/>
</dbReference>
<gene>
    <name evidence="2" type="ORF">FNQ90_18630</name>
</gene>
<sequence length="65" mass="6709">VTTARPGVRVAPEGAGAYNPAFDVTPGELVTAVVTEHGVVCPPDRERLAAVLPGGTRTHRTGCTR</sequence>
<evidence type="ECO:0000313" key="2">
    <source>
        <dbReference type="EMBL" id="MBB0246066.1"/>
    </source>
</evidence>
<dbReference type="EMBL" id="VKHT01000718">
    <property type="protein sequence ID" value="MBB0246066.1"/>
    <property type="molecule type" value="Genomic_DNA"/>
</dbReference>
<dbReference type="InterPro" id="IPR042529">
    <property type="entry name" value="IF_2B-like_C"/>
</dbReference>
<keyword evidence="3" id="KW-1185">Reference proteome</keyword>
<comment type="similarity">
    <text evidence="1">Belongs to the eIF-2B alpha/beta/delta subunits family.</text>
</comment>
<feature type="non-terminal residue" evidence="2">
    <location>
        <position position="1"/>
    </location>
</feature>